<sequence length="158" mass="15654">MRITAQLRWVLVRLLTQAGIPMARHAAHQPRRTALRAGLTLAAMAAALGAGGAAHAAEPPPLGGGLDAVGTALNGPGGGALTAVTNSVSGVGHLTSLQLNPLANTGVDPLANAVGTQVADFKPISTELVTGPLSQGGAIKDLPLVGPLVQQLPLVPKG</sequence>
<name>A0A918PR01_9ACTN</name>
<reference evidence="1" key="2">
    <citation type="submission" date="2020-09" db="EMBL/GenBank/DDBJ databases">
        <authorList>
            <person name="Sun Q."/>
            <person name="Ohkuma M."/>
        </authorList>
    </citation>
    <scope>NUCLEOTIDE SEQUENCE</scope>
    <source>
        <strain evidence="1">JCM 4988</strain>
    </source>
</reference>
<evidence type="ECO:0000313" key="1">
    <source>
        <dbReference type="EMBL" id="GGZ18745.1"/>
    </source>
</evidence>
<reference evidence="1" key="1">
    <citation type="journal article" date="2014" name="Int. J. Syst. Evol. Microbiol.">
        <title>Complete genome sequence of Corynebacterium casei LMG S-19264T (=DSM 44701T), isolated from a smear-ripened cheese.</title>
        <authorList>
            <consortium name="US DOE Joint Genome Institute (JGI-PGF)"/>
            <person name="Walter F."/>
            <person name="Albersmeier A."/>
            <person name="Kalinowski J."/>
            <person name="Ruckert C."/>
        </authorList>
    </citation>
    <scope>NUCLEOTIDE SEQUENCE</scope>
    <source>
        <strain evidence="1">JCM 4988</strain>
    </source>
</reference>
<evidence type="ECO:0000313" key="2">
    <source>
        <dbReference type="Proteomes" id="UP000630936"/>
    </source>
</evidence>
<protein>
    <submittedName>
        <fullName evidence="1">Uncharacterized protein</fullName>
    </submittedName>
</protein>
<comment type="caution">
    <text evidence="1">The sequence shown here is derived from an EMBL/GenBank/DDBJ whole genome shotgun (WGS) entry which is preliminary data.</text>
</comment>
<dbReference type="EMBL" id="BMWG01000002">
    <property type="protein sequence ID" value="GGZ18745.1"/>
    <property type="molecule type" value="Genomic_DNA"/>
</dbReference>
<dbReference type="Proteomes" id="UP000630936">
    <property type="component" value="Unassembled WGS sequence"/>
</dbReference>
<gene>
    <name evidence="1" type="ORF">GCM10010387_09160</name>
</gene>
<keyword evidence="2" id="KW-1185">Reference proteome</keyword>
<proteinExistence type="predicted"/>
<accession>A0A918PR01</accession>
<dbReference type="AlphaFoldDB" id="A0A918PR01"/>
<organism evidence="1 2">
    <name type="scientific">Streptomyces inusitatus</name>
    <dbReference type="NCBI Taxonomy" id="68221"/>
    <lineage>
        <taxon>Bacteria</taxon>
        <taxon>Bacillati</taxon>
        <taxon>Actinomycetota</taxon>
        <taxon>Actinomycetes</taxon>
        <taxon>Kitasatosporales</taxon>
        <taxon>Streptomycetaceae</taxon>
        <taxon>Streptomyces</taxon>
    </lineage>
</organism>